<dbReference type="GO" id="GO:0046872">
    <property type="term" value="F:metal ion binding"/>
    <property type="evidence" value="ECO:0007669"/>
    <property type="project" value="UniProtKB-KW"/>
</dbReference>
<dbReference type="AlphaFoldDB" id="A0A0F9NUS8"/>
<dbReference type="GO" id="GO:1990077">
    <property type="term" value="C:primosome complex"/>
    <property type="evidence" value="ECO:0007669"/>
    <property type="project" value="UniProtKB-KW"/>
</dbReference>
<organism evidence="9">
    <name type="scientific">marine sediment metagenome</name>
    <dbReference type="NCBI Taxonomy" id="412755"/>
    <lineage>
        <taxon>unclassified sequences</taxon>
        <taxon>metagenomes</taxon>
        <taxon>ecological metagenomes</taxon>
    </lineage>
</organism>
<keyword evidence="5" id="KW-0479">Metal-binding</keyword>
<dbReference type="GO" id="GO:0051539">
    <property type="term" value="F:4 iron, 4 sulfur cluster binding"/>
    <property type="evidence" value="ECO:0007669"/>
    <property type="project" value="UniProtKB-KW"/>
</dbReference>
<accession>A0A0F9NUS8</accession>
<dbReference type="GO" id="GO:0003899">
    <property type="term" value="F:DNA-directed RNA polymerase activity"/>
    <property type="evidence" value="ECO:0007669"/>
    <property type="project" value="InterPro"/>
</dbReference>
<reference evidence="9" key="1">
    <citation type="journal article" date="2015" name="Nature">
        <title>Complex archaea that bridge the gap between prokaryotes and eukaryotes.</title>
        <authorList>
            <person name="Spang A."/>
            <person name="Saw J.H."/>
            <person name="Jorgensen S.L."/>
            <person name="Zaremba-Niedzwiedzka K."/>
            <person name="Martijn J."/>
            <person name="Lind A.E."/>
            <person name="van Eijk R."/>
            <person name="Schleper C."/>
            <person name="Guy L."/>
            <person name="Ettema T.J."/>
        </authorList>
    </citation>
    <scope>NUCLEOTIDE SEQUENCE</scope>
</reference>
<dbReference type="InterPro" id="IPR023642">
    <property type="entry name" value="DNA_primase_lsu_PriL"/>
</dbReference>
<evidence type="ECO:0000259" key="8">
    <source>
        <dbReference type="Pfam" id="PF04104"/>
    </source>
</evidence>
<dbReference type="EMBL" id="LAZR01003134">
    <property type="protein sequence ID" value="KKN21589.1"/>
    <property type="molecule type" value="Genomic_DNA"/>
</dbReference>
<comment type="caution">
    <text evidence="9">The sequence shown here is derived from an EMBL/GenBank/DDBJ whole genome shotgun (WGS) entry which is preliminary data.</text>
</comment>
<evidence type="ECO:0000256" key="6">
    <source>
        <dbReference type="ARBA" id="ARBA00023004"/>
    </source>
</evidence>
<evidence type="ECO:0000256" key="4">
    <source>
        <dbReference type="ARBA" id="ARBA00022705"/>
    </source>
</evidence>
<keyword evidence="3" id="KW-0639">Primosome</keyword>
<evidence type="ECO:0000256" key="5">
    <source>
        <dbReference type="ARBA" id="ARBA00022723"/>
    </source>
</evidence>
<evidence type="ECO:0000256" key="1">
    <source>
        <dbReference type="ARBA" id="ARBA00001966"/>
    </source>
</evidence>
<keyword evidence="6" id="KW-0408">Iron</keyword>
<keyword evidence="4" id="KW-0235">DNA replication</keyword>
<dbReference type="GO" id="GO:0006269">
    <property type="term" value="P:DNA replication, synthesis of primer"/>
    <property type="evidence" value="ECO:0007669"/>
    <property type="project" value="UniProtKB-KW"/>
</dbReference>
<dbReference type="SUPFAM" id="SSF140914">
    <property type="entry name" value="PriB N-terminal domain-like"/>
    <property type="match status" value="1"/>
</dbReference>
<dbReference type="InterPro" id="IPR058560">
    <property type="entry name" value="DNA_primase_C"/>
</dbReference>
<dbReference type="Pfam" id="PF26466">
    <property type="entry name" value="DNA_primase_lrg_N"/>
    <property type="match status" value="1"/>
</dbReference>
<gene>
    <name evidence="9" type="ORF">LCGC14_0923870</name>
</gene>
<sequence length="389" mass="46765">MSFTFDLVKKYPWLPSLEKYYSNIASKDPFEFINEIFTSDKFQNLKEKILTLFNAAFENVEQLSEYVADETNIYMYLVSRILLYILDNKIISHRVANLYSKIIYNELNKEIKYNLYYIYKDLNLEVVYEEKPITFKKNVFKEQKENVETNFKIYFIDYLKLASHLKDEYRKLVNNALLNGFVYLQPKNLNRLIQEHVRMKLFSQNDKNQEKIKEFKLKLFKVQKFKGLFEQINDLWDAKKVEFEYTFDIKFKEDQDLSEVLPPCVKEVFSKANDGQNLIHTERLFIVWFLNALDYPEDMIVDVFSTLPDFNRQKTAYQVKYAKQKGYIPYSCQTLKSNRLCLAIKYKDEICINGYYSKTQEKERKISHPLAYVRIKQFRSSKKIQNTKN</sequence>
<feature type="domain" description="DNA primase large subunit C-terminal" evidence="8">
    <location>
        <begin position="259"/>
        <end position="339"/>
    </location>
</feature>
<dbReference type="CDD" id="cd06560">
    <property type="entry name" value="PriL"/>
    <property type="match status" value="1"/>
</dbReference>
<evidence type="ECO:0000256" key="7">
    <source>
        <dbReference type="ARBA" id="ARBA00023014"/>
    </source>
</evidence>
<keyword evidence="2" id="KW-0004">4Fe-4S</keyword>
<dbReference type="Pfam" id="PF04104">
    <property type="entry name" value="DNA_primase_lrg"/>
    <property type="match status" value="1"/>
</dbReference>
<proteinExistence type="predicted"/>
<evidence type="ECO:0000313" key="9">
    <source>
        <dbReference type="EMBL" id="KKN21589.1"/>
    </source>
</evidence>
<comment type="cofactor">
    <cofactor evidence="1">
        <name>[4Fe-4S] cluster</name>
        <dbReference type="ChEBI" id="CHEBI:49883"/>
    </cofactor>
</comment>
<evidence type="ECO:0000256" key="2">
    <source>
        <dbReference type="ARBA" id="ARBA00022485"/>
    </source>
</evidence>
<protein>
    <recommendedName>
        <fullName evidence="8">DNA primase large subunit C-terminal domain-containing protein</fullName>
    </recommendedName>
</protein>
<evidence type="ECO:0000256" key="3">
    <source>
        <dbReference type="ARBA" id="ARBA00022515"/>
    </source>
</evidence>
<name>A0A0F9NUS8_9ZZZZ</name>
<keyword evidence="7" id="KW-0411">Iron-sulfur</keyword>